<gene>
    <name evidence="5" type="ORF">FME351_LOCUS28246</name>
    <name evidence="3" type="ORF">GRG538_LOCUS17587</name>
    <name evidence="4" type="ORF">LUA448_LOCUS33223</name>
    <name evidence="2" type="ORF">TIS948_LOCUS5581</name>
</gene>
<dbReference type="AlphaFoldDB" id="A0A818VKT6"/>
<evidence type="ECO:0000313" key="6">
    <source>
        <dbReference type="Proteomes" id="UP000663869"/>
    </source>
</evidence>
<feature type="region of interest" description="Disordered" evidence="1">
    <location>
        <begin position="1"/>
        <end position="25"/>
    </location>
</feature>
<reference evidence="5" key="1">
    <citation type="submission" date="2021-02" db="EMBL/GenBank/DDBJ databases">
        <authorList>
            <person name="Nowell W R."/>
        </authorList>
    </citation>
    <scope>NUCLEOTIDE SEQUENCE</scope>
</reference>
<dbReference type="Proteomes" id="UP000663872">
    <property type="component" value="Unassembled WGS sequence"/>
</dbReference>
<sequence length="179" mass="20892">MGNKNSKNGNHTIRNKNNKDGNYTIQNKNKQQDCVNRDIGANQRHDYCNDHFPALSCAFRPFPAVRPRPGFKKDENADVENDRNKLLPSCNHHNNKSLNHTKHAARRTIINYERVIDKPLTVNSNLKAYRIYKSNDAGNYAVYRPSHDIQNARIVRRKNNRTSQMKIYDSEEFFSCEEE</sequence>
<dbReference type="EMBL" id="CAJNYT010002914">
    <property type="protein sequence ID" value="CAF3500869.1"/>
    <property type="molecule type" value="Genomic_DNA"/>
</dbReference>
<dbReference type="Proteomes" id="UP000663869">
    <property type="component" value="Unassembled WGS sequence"/>
</dbReference>
<comment type="caution">
    <text evidence="5">The sequence shown here is derived from an EMBL/GenBank/DDBJ whole genome shotgun (WGS) entry which is preliminary data.</text>
</comment>
<accession>A0A818VKT6</accession>
<feature type="compositionally biased region" description="Polar residues" evidence="1">
    <location>
        <begin position="1"/>
        <end position="12"/>
    </location>
</feature>
<dbReference type="EMBL" id="CAJNXB010000663">
    <property type="protein sequence ID" value="CAF3079535.1"/>
    <property type="molecule type" value="Genomic_DNA"/>
</dbReference>
<dbReference type="Proteomes" id="UP000663825">
    <property type="component" value="Unassembled WGS sequence"/>
</dbReference>
<name>A0A818VKT6_9BILA</name>
<proteinExistence type="predicted"/>
<evidence type="ECO:0000313" key="2">
    <source>
        <dbReference type="EMBL" id="CAF3079535.1"/>
    </source>
</evidence>
<evidence type="ECO:0000313" key="5">
    <source>
        <dbReference type="EMBL" id="CAF3708713.1"/>
    </source>
</evidence>
<evidence type="ECO:0000313" key="3">
    <source>
        <dbReference type="EMBL" id="CAF3500869.1"/>
    </source>
</evidence>
<evidence type="ECO:0000256" key="1">
    <source>
        <dbReference type="SAM" id="MobiDB-lite"/>
    </source>
</evidence>
<evidence type="ECO:0000313" key="4">
    <source>
        <dbReference type="EMBL" id="CAF3655718.1"/>
    </source>
</evidence>
<dbReference type="EMBL" id="CAJNYU010003860">
    <property type="protein sequence ID" value="CAF3708713.1"/>
    <property type="molecule type" value="Genomic_DNA"/>
</dbReference>
<protein>
    <submittedName>
        <fullName evidence="5">Uncharacterized protein</fullName>
    </submittedName>
</protein>
<dbReference type="EMBL" id="CAJNYD010005026">
    <property type="protein sequence ID" value="CAF3655718.1"/>
    <property type="molecule type" value="Genomic_DNA"/>
</dbReference>
<dbReference type="OrthoDB" id="10348651at2759"/>
<dbReference type="Proteomes" id="UP000663833">
    <property type="component" value="Unassembled WGS sequence"/>
</dbReference>
<organism evidence="5 6">
    <name type="scientific">Rotaria socialis</name>
    <dbReference type="NCBI Taxonomy" id="392032"/>
    <lineage>
        <taxon>Eukaryota</taxon>
        <taxon>Metazoa</taxon>
        <taxon>Spiralia</taxon>
        <taxon>Gnathifera</taxon>
        <taxon>Rotifera</taxon>
        <taxon>Eurotatoria</taxon>
        <taxon>Bdelloidea</taxon>
        <taxon>Philodinida</taxon>
        <taxon>Philodinidae</taxon>
        <taxon>Rotaria</taxon>
    </lineage>
</organism>